<evidence type="ECO:0000313" key="1">
    <source>
        <dbReference type="EMBL" id="AYV86686.1"/>
    </source>
</evidence>
<proteinExistence type="predicted"/>
<organism evidence="1">
    <name type="scientific">Sylvanvirus sp</name>
    <dbReference type="NCBI Taxonomy" id="2487774"/>
    <lineage>
        <taxon>Viruses</taxon>
    </lineage>
</organism>
<gene>
    <name evidence="1" type="ORF">Sylvanvirus6_27</name>
</gene>
<sequence length="94" mass="10380">MAKKLVIYRGSVHDIALVGGNNDSDTTYNFVRQANQGEVSLVKQQQAGEQNLESSPRFTVCLPYSTIHDCVFALEVIPFAVETTSSGVRQVKFE</sequence>
<protein>
    <submittedName>
        <fullName evidence="1">Uncharacterized protein</fullName>
    </submittedName>
</protein>
<accession>A0A3G5AHQ4</accession>
<dbReference type="EMBL" id="MK072512">
    <property type="protein sequence ID" value="AYV86686.1"/>
    <property type="molecule type" value="Genomic_DNA"/>
</dbReference>
<name>A0A3G5AHQ4_9VIRU</name>
<reference evidence="1" key="1">
    <citation type="submission" date="2018-10" db="EMBL/GenBank/DDBJ databases">
        <title>Hidden diversity of soil giant viruses.</title>
        <authorList>
            <person name="Schulz F."/>
            <person name="Alteio L."/>
            <person name="Goudeau D."/>
            <person name="Ryan E.M."/>
            <person name="Malmstrom R.R."/>
            <person name="Blanchard J."/>
            <person name="Woyke T."/>
        </authorList>
    </citation>
    <scope>NUCLEOTIDE SEQUENCE</scope>
    <source>
        <strain evidence="1">SYV1</strain>
    </source>
</reference>